<reference evidence="1 2" key="1">
    <citation type="journal article" date="2021" name="Hortic Res">
        <title>The domestication of Cucurbita argyrosperma as revealed by the genome of its wild relative.</title>
        <authorList>
            <person name="Barrera-Redondo J."/>
            <person name="Sanchez-de la Vega G."/>
            <person name="Aguirre-Liguori J.A."/>
            <person name="Castellanos-Morales G."/>
            <person name="Gutierrez-Guerrero Y.T."/>
            <person name="Aguirre-Dugua X."/>
            <person name="Aguirre-Planter E."/>
            <person name="Tenaillon M.I."/>
            <person name="Lira-Saade R."/>
            <person name="Eguiarte L.E."/>
        </authorList>
    </citation>
    <scope>NUCLEOTIDE SEQUENCE [LARGE SCALE GENOMIC DNA]</scope>
    <source>
        <strain evidence="1">JBR-2021</strain>
    </source>
</reference>
<organism evidence="1 2">
    <name type="scientific">Cucurbita argyrosperma subsp. sororia</name>
    <dbReference type="NCBI Taxonomy" id="37648"/>
    <lineage>
        <taxon>Eukaryota</taxon>
        <taxon>Viridiplantae</taxon>
        <taxon>Streptophyta</taxon>
        <taxon>Embryophyta</taxon>
        <taxon>Tracheophyta</taxon>
        <taxon>Spermatophyta</taxon>
        <taxon>Magnoliopsida</taxon>
        <taxon>eudicotyledons</taxon>
        <taxon>Gunneridae</taxon>
        <taxon>Pentapetalae</taxon>
        <taxon>rosids</taxon>
        <taxon>fabids</taxon>
        <taxon>Cucurbitales</taxon>
        <taxon>Cucurbitaceae</taxon>
        <taxon>Cucurbiteae</taxon>
        <taxon>Cucurbita</taxon>
    </lineage>
</organism>
<feature type="non-terminal residue" evidence="1">
    <location>
        <position position="1"/>
    </location>
</feature>
<comment type="caution">
    <text evidence="1">The sequence shown here is derived from an EMBL/GenBank/DDBJ whole genome shotgun (WGS) entry which is preliminary data.</text>
</comment>
<evidence type="ECO:0000313" key="1">
    <source>
        <dbReference type="EMBL" id="KAG6577148.1"/>
    </source>
</evidence>
<gene>
    <name evidence="1" type="ORF">SDJN03_24722</name>
</gene>
<keyword evidence="2" id="KW-1185">Reference proteome</keyword>
<proteinExistence type="predicted"/>
<evidence type="ECO:0000313" key="2">
    <source>
        <dbReference type="Proteomes" id="UP000685013"/>
    </source>
</evidence>
<dbReference type="EMBL" id="JAGKQH010000016">
    <property type="protein sequence ID" value="KAG6577148.1"/>
    <property type="molecule type" value="Genomic_DNA"/>
</dbReference>
<dbReference type="Proteomes" id="UP000685013">
    <property type="component" value="Chromosome 16"/>
</dbReference>
<dbReference type="AlphaFoldDB" id="A0AAV6M9F9"/>
<protein>
    <submittedName>
        <fullName evidence="1">Uncharacterized protein</fullName>
    </submittedName>
</protein>
<accession>A0AAV6M9F9</accession>
<sequence length="151" mass="16993">MLYIMSPSYIAPMAWRWSEVVRVSCGWGYKWLSIASQADDGRGHFPSFLVFLVNDMIGLNSFLGNKCAFLDSASIVASASIQQTGRRSHLTWEMLHQVCPFGHIFSSYNHPHGVLRIPSRSSLSLKLESLAKQKLLLPFEMLNSTLLSTAW</sequence>
<name>A0AAV6M9F9_9ROSI</name>